<dbReference type="STRING" id="578942.SAMN05216289_12616"/>
<feature type="binding site" description="axial binding residue" evidence="9">
    <location>
        <position position="84"/>
    </location>
    <ligand>
        <name>heme c</name>
        <dbReference type="ChEBI" id="CHEBI:61717"/>
        <label>1</label>
    </ligand>
    <ligandPart>
        <name>Fe</name>
        <dbReference type="ChEBI" id="CHEBI:18248"/>
    </ligandPart>
</feature>
<dbReference type="Gene3D" id="1.10.760.10">
    <property type="entry name" value="Cytochrome c-like domain"/>
    <property type="match status" value="2"/>
</dbReference>
<evidence type="ECO:0000256" key="5">
    <source>
        <dbReference type="ARBA" id="ARBA00022764"/>
    </source>
</evidence>
<evidence type="ECO:0000313" key="13">
    <source>
        <dbReference type="Proteomes" id="UP000198575"/>
    </source>
</evidence>
<organism evidence="12 13">
    <name type="scientific">Dokdonella immobilis</name>
    <dbReference type="NCBI Taxonomy" id="578942"/>
    <lineage>
        <taxon>Bacteria</taxon>
        <taxon>Pseudomonadati</taxon>
        <taxon>Pseudomonadota</taxon>
        <taxon>Gammaproteobacteria</taxon>
        <taxon>Lysobacterales</taxon>
        <taxon>Rhodanobacteraceae</taxon>
        <taxon>Dokdonella</taxon>
    </lineage>
</organism>
<evidence type="ECO:0000256" key="3">
    <source>
        <dbReference type="ARBA" id="ARBA00022617"/>
    </source>
</evidence>
<dbReference type="InterPro" id="IPR024167">
    <property type="entry name" value="Cytochrome_c4-like"/>
</dbReference>
<feature type="binding site" description="covalent" evidence="8">
    <location>
        <position position="140"/>
    </location>
    <ligand>
        <name>heme c</name>
        <dbReference type="ChEBI" id="CHEBI:61717"/>
        <label>2</label>
    </ligand>
</feature>
<keyword evidence="10" id="KW-0732">Signal</keyword>
<keyword evidence="2" id="KW-0813">Transport</keyword>
<feature type="binding site" description="covalent" evidence="8">
    <location>
        <position position="44"/>
    </location>
    <ligand>
        <name>heme c</name>
        <dbReference type="ChEBI" id="CHEBI:61717"/>
        <label>1</label>
    </ligand>
</feature>
<name>A0A1I4ZI47_9GAMM</name>
<dbReference type="GO" id="GO:0042597">
    <property type="term" value="C:periplasmic space"/>
    <property type="evidence" value="ECO:0007669"/>
    <property type="project" value="UniProtKB-SubCell"/>
</dbReference>
<keyword evidence="6" id="KW-0249">Electron transport</keyword>
<evidence type="ECO:0000256" key="9">
    <source>
        <dbReference type="PIRSR" id="PIRSR000005-2"/>
    </source>
</evidence>
<keyword evidence="13" id="KW-1185">Reference proteome</keyword>
<feature type="domain" description="Cytochrome c" evidence="11">
    <location>
        <begin position="29"/>
        <end position="107"/>
    </location>
</feature>
<feature type="binding site" description="axial binding residue" evidence="9">
    <location>
        <position position="186"/>
    </location>
    <ligand>
        <name>heme c</name>
        <dbReference type="ChEBI" id="CHEBI:61717"/>
        <label>2</label>
    </ligand>
    <ligandPart>
        <name>Fe</name>
        <dbReference type="ChEBI" id="CHEBI:18248"/>
    </ligandPart>
</feature>
<evidence type="ECO:0000256" key="1">
    <source>
        <dbReference type="ARBA" id="ARBA00004418"/>
    </source>
</evidence>
<evidence type="ECO:0000256" key="7">
    <source>
        <dbReference type="ARBA" id="ARBA00023004"/>
    </source>
</evidence>
<evidence type="ECO:0000256" key="4">
    <source>
        <dbReference type="ARBA" id="ARBA00022723"/>
    </source>
</evidence>
<accession>A0A1I4ZI47</accession>
<comment type="subcellular location">
    <subcellularLocation>
        <location evidence="1">Periplasm</location>
    </subcellularLocation>
</comment>
<dbReference type="AlphaFoldDB" id="A0A1I4ZI47"/>
<feature type="binding site" description="axial binding residue" evidence="9">
    <location>
        <position position="45"/>
    </location>
    <ligand>
        <name>heme c</name>
        <dbReference type="ChEBI" id="CHEBI:61717"/>
        <label>1</label>
    </ligand>
    <ligandPart>
        <name>Fe</name>
        <dbReference type="ChEBI" id="CHEBI:18248"/>
    </ligandPart>
</feature>
<feature type="binding site" description="covalent" evidence="8">
    <location>
        <position position="137"/>
    </location>
    <ligand>
        <name>heme c</name>
        <dbReference type="ChEBI" id="CHEBI:61717"/>
        <label>2</label>
    </ligand>
</feature>
<feature type="signal peptide" evidence="10">
    <location>
        <begin position="1"/>
        <end position="20"/>
    </location>
</feature>
<feature type="binding site" description="covalent" evidence="8">
    <location>
        <position position="41"/>
    </location>
    <ligand>
        <name>heme c</name>
        <dbReference type="ChEBI" id="CHEBI:61717"/>
        <label>1</label>
    </ligand>
</feature>
<dbReference type="InterPro" id="IPR036909">
    <property type="entry name" value="Cyt_c-like_dom_sf"/>
</dbReference>
<dbReference type="OrthoDB" id="9773456at2"/>
<dbReference type="PIRSF" id="PIRSF000005">
    <property type="entry name" value="Cytochrome_c4"/>
    <property type="match status" value="1"/>
</dbReference>
<dbReference type="PROSITE" id="PS51257">
    <property type="entry name" value="PROKAR_LIPOPROTEIN"/>
    <property type="match status" value="1"/>
</dbReference>
<dbReference type="PANTHER" id="PTHR33751">
    <property type="entry name" value="CBB3-TYPE CYTOCHROME C OXIDASE SUBUNIT FIXP"/>
    <property type="match status" value="1"/>
</dbReference>
<dbReference type="SUPFAM" id="SSF46626">
    <property type="entry name" value="Cytochrome c"/>
    <property type="match status" value="2"/>
</dbReference>
<evidence type="ECO:0000313" key="12">
    <source>
        <dbReference type="EMBL" id="SFN49941.1"/>
    </source>
</evidence>
<dbReference type="PROSITE" id="PS51007">
    <property type="entry name" value="CYTC"/>
    <property type="match status" value="2"/>
</dbReference>
<comment type="PTM">
    <text evidence="8">Binds 2 heme c groups covalently per subunit.</text>
</comment>
<dbReference type="InterPro" id="IPR050597">
    <property type="entry name" value="Cytochrome_c_Oxidase_Subunit"/>
</dbReference>
<dbReference type="GO" id="GO:0009055">
    <property type="term" value="F:electron transfer activity"/>
    <property type="evidence" value="ECO:0007669"/>
    <property type="project" value="InterPro"/>
</dbReference>
<dbReference type="PRINTS" id="PR00605">
    <property type="entry name" value="CYTCHROMECIC"/>
</dbReference>
<evidence type="ECO:0000256" key="10">
    <source>
        <dbReference type="SAM" id="SignalP"/>
    </source>
</evidence>
<dbReference type="RefSeq" id="WP_092409454.1">
    <property type="nucleotide sequence ID" value="NZ_FOVF01000026.1"/>
</dbReference>
<evidence type="ECO:0000256" key="2">
    <source>
        <dbReference type="ARBA" id="ARBA00022448"/>
    </source>
</evidence>
<dbReference type="InterPro" id="IPR009056">
    <property type="entry name" value="Cyt_c-like_dom"/>
</dbReference>
<reference evidence="12 13" key="1">
    <citation type="submission" date="2016-10" db="EMBL/GenBank/DDBJ databases">
        <authorList>
            <person name="de Groot N.N."/>
        </authorList>
    </citation>
    <scope>NUCLEOTIDE SEQUENCE [LARGE SCALE GENOMIC DNA]</scope>
    <source>
        <strain evidence="12 13">CGMCC 1.7659</strain>
    </source>
</reference>
<dbReference type="GO" id="GO:0020037">
    <property type="term" value="F:heme binding"/>
    <property type="evidence" value="ECO:0007669"/>
    <property type="project" value="InterPro"/>
</dbReference>
<evidence type="ECO:0000256" key="6">
    <source>
        <dbReference type="ARBA" id="ARBA00022982"/>
    </source>
</evidence>
<sequence length="217" mass="22577">MSFPRVFAFALLFGAGLACAETPDSNVLGDATAGQGKAAVCGACHGVDGNSANATYPKLAGQNESYIARQLGNFKAGKRVNPIMAPFAAALSEQDMHDLGAYFASQQVTPGQTDEAYVERAQKLYRAGDSDLGIPACMACHGPSGRGMAGVAYPQLAGQWADYVSAKLGEWRSGTSWGDDDHAKIMPDIAKRLSEADIAALASYAQGLHTAKSVAAD</sequence>
<dbReference type="GO" id="GO:0005506">
    <property type="term" value="F:iron ion binding"/>
    <property type="evidence" value="ECO:0007669"/>
    <property type="project" value="InterPro"/>
</dbReference>
<keyword evidence="7 9" id="KW-0408">Iron</keyword>
<gene>
    <name evidence="12" type="ORF">SAMN05216289_12616</name>
</gene>
<keyword evidence="4 9" id="KW-0479">Metal-binding</keyword>
<dbReference type="InterPro" id="IPR008168">
    <property type="entry name" value="Cyt_C_IC"/>
</dbReference>
<evidence type="ECO:0000259" key="11">
    <source>
        <dbReference type="PROSITE" id="PS51007"/>
    </source>
</evidence>
<keyword evidence="5" id="KW-0574">Periplasm</keyword>
<feature type="chain" id="PRO_5011578544" evidence="10">
    <location>
        <begin position="21"/>
        <end position="217"/>
    </location>
</feature>
<proteinExistence type="predicted"/>
<evidence type="ECO:0000256" key="8">
    <source>
        <dbReference type="PIRSR" id="PIRSR000005-1"/>
    </source>
</evidence>
<keyword evidence="3 8" id="KW-0349">Heme</keyword>
<dbReference type="PANTHER" id="PTHR33751:SF9">
    <property type="entry name" value="CYTOCHROME C4"/>
    <property type="match status" value="1"/>
</dbReference>
<feature type="binding site" description="axial binding residue" evidence="9">
    <location>
        <position position="141"/>
    </location>
    <ligand>
        <name>heme c</name>
        <dbReference type="ChEBI" id="CHEBI:61717"/>
        <label>2</label>
    </ligand>
    <ligandPart>
        <name>Fe</name>
        <dbReference type="ChEBI" id="CHEBI:18248"/>
    </ligandPart>
</feature>
<dbReference type="Pfam" id="PF00034">
    <property type="entry name" value="Cytochrom_C"/>
    <property type="match status" value="2"/>
</dbReference>
<feature type="domain" description="Cytochrome c" evidence="11">
    <location>
        <begin position="116"/>
        <end position="209"/>
    </location>
</feature>
<dbReference type="EMBL" id="FOVF01000026">
    <property type="protein sequence ID" value="SFN49941.1"/>
    <property type="molecule type" value="Genomic_DNA"/>
</dbReference>
<dbReference type="Proteomes" id="UP000198575">
    <property type="component" value="Unassembled WGS sequence"/>
</dbReference>
<protein>
    <submittedName>
        <fullName evidence="12">Cytochrome c553</fullName>
    </submittedName>
</protein>